<evidence type="ECO:0000313" key="2">
    <source>
        <dbReference type="Proteomes" id="UP000799755"/>
    </source>
</evidence>
<name>A0ACB6R6M5_9PLEO</name>
<proteinExistence type="predicted"/>
<accession>A0ACB6R6M5</accession>
<dbReference type="EMBL" id="MU003498">
    <property type="protein sequence ID" value="KAF2474111.1"/>
    <property type="molecule type" value="Genomic_DNA"/>
</dbReference>
<feature type="non-terminal residue" evidence="1">
    <location>
        <position position="342"/>
    </location>
</feature>
<dbReference type="Proteomes" id="UP000799755">
    <property type="component" value="Unassembled WGS sequence"/>
</dbReference>
<organism evidence="1 2">
    <name type="scientific">Lindgomyces ingoldianus</name>
    <dbReference type="NCBI Taxonomy" id="673940"/>
    <lineage>
        <taxon>Eukaryota</taxon>
        <taxon>Fungi</taxon>
        <taxon>Dikarya</taxon>
        <taxon>Ascomycota</taxon>
        <taxon>Pezizomycotina</taxon>
        <taxon>Dothideomycetes</taxon>
        <taxon>Pleosporomycetidae</taxon>
        <taxon>Pleosporales</taxon>
        <taxon>Lindgomycetaceae</taxon>
        <taxon>Lindgomyces</taxon>
    </lineage>
</organism>
<comment type="caution">
    <text evidence="1">The sequence shown here is derived from an EMBL/GenBank/DDBJ whole genome shotgun (WGS) entry which is preliminary data.</text>
</comment>
<gene>
    <name evidence="1" type="ORF">BDR25DRAFT_280846</name>
</gene>
<sequence length="342" mass="38988">MNPDHAIAIQDRVPIRGTCEDMCPEYERVRRQAQDDMQPPEFTLHGPRRDRKPDEARMVKAFARSAAGNEAQLPSDIRTPQACMKALAFMFKRVDSEGMRFMNKYIWDRTRAIRNDLYMQDGITKPQDVKTRLDCFEQCARWHIVSLHTMAAMDDTNYSHQQDLEQLRATLVTLKEYYGQHRVAKTVCANEAEFRSYMLISGAMSEVELQSLPSHIQVHPRIQTALKIGRTANEALAARGQTFAVARKNWQAFWSLIKSYAVSYHLAAVSETFFLPVRDMVLTSLFKACRRAGGTQSEDWTIPHLIDILGFDTADEAIQFCEAYGFSFGTDASGDHFLDLAS</sequence>
<reference evidence="1" key="1">
    <citation type="journal article" date="2020" name="Stud. Mycol.">
        <title>101 Dothideomycetes genomes: a test case for predicting lifestyles and emergence of pathogens.</title>
        <authorList>
            <person name="Haridas S."/>
            <person name="Albert R."/>
            <person name="Binder M."/>
            <person name="Bloem J."/>
            <person name="Labutti K."/>
            <person name="Salamov A."/>
            <person name="Andreopoulos B."/>
            <person name="Baker S."/>
            <person name="Barry K."/>
            <person name="Bills G."/>
            <person name="Bluhm B."/>
            <person name="Cannon C."/>
            <person name="Castanera R."/>
            <person name="Culley D."/>
            <person name="Daum C."/>
            <person name="Ezra D."/>
            <person name="Gonzalez J."/>
            <person name="Henrissat B."/>
            <person name="Kuo A."/>
            <person name="Liang C."/>
            <person name="Lipzen A."/>
            <person name="Lutzoni F."/>
            <person name="Magnuson J."/>
            <person name="Mondo S."/>
            <person name="Nolan M."/>
            <person name="Ohm R."/>
            <person name="Pangilinan J."/>
            <person name="Park H.-J."/>
            <person name="Ramirez L."/>
            <person name="Alfaro M."/>
            <person name="Sun H."/>
            <person name="Tritt A."/>
            <person name="Yoshinaga Y."/>
            <person name="Zwiers L.-H."/>
            <person name="Turgeon B."/>
            <person name="Goodwin S."/>
            <person name="Spatafora J."/>
            <person name="Crous P."/>
            <person name="Grigoriev I."/>
        </authorList>
    </citation>
    <scope>NUCLEOTIDE SEQUENCE</scope>
    <source>
        <strain evidence="1">ATCC 200398</strain>
    </source>
</reference>
<protein>
    <submittedName>
        <fullName evidence="1">Uncharacterized protein</fullName>
    </submittedName>
</protein>
<evidence type="ECO:0000313" key="1">
    <source>
        <dbReference type="EMBL" id="KAF2474111.1"/>
    </source>
</evidence>
<keyword evidence="2" id="KW-1185">Reference proteome</keyword>